<evidence type="ECO:0000313" key="3">
    <source>
        <dbReference type="Proteomes" id="UP001163624"/>
    </source>
</evidence>
<dbReference type="EMBL" id="CP113432">
    <property type="protein sequence ID" value="WAI51993.1"/>
    <property type="molecule type" value="Genomic_DNA"/>
</dbReference>
<evidence type="ECO:0000313" key="2">
    <source>
        <dbReference type="EMBL" id="WAI51993.1"/>
    </source>
</evidence>
<name>A0ABY7A7C2_9PSED</name>
<proteinExistence type="predicted"/>
<dbReference type="PANTHER" id="PTHR36180">
    <property type="entry name" value="DNA-BINDING PROTEIN-RELATED-RELATED"/>
    <property type="match status" value="1"/>
</dbReference>
<reference evidence="2" key="1">
    <citation type="submission" date="2022-11" db="EMBL/GenBank/DDBJ databases">
        <title>Pseudomonas triclosanedens sp. nov., a triclosan degrader isolated from activated sludge.</title>
        <authorList>
            <person name="Yin Y."/>
            <person name="Lu Z."/>
        </authorList>
    </citation>
    <scope>NUCLEOTIDE SEQUENCE</scope>
    <source>
        <strain evidence="2">ZM23</strain>
    </source>
</reference>
<feature type="domain" description="Bro-N" evidence="1">
    <location>
        <begin position="3"/>
        <end position="110"/>
    </location>
</feature>
<accession>A0ABY7A7C2</accession>
<dbReference type="InterPro" id="IPR003497">
    <property type="entry name" value="BRO_N_domain"/>
</dbReference>
<dbReference type="RefSeq" id="WP_254472931.1">
    <property type="nucleotide sequence ID" value="NZ_CP113432.1"/>
</dbReference>
<dbReference type="Pfam" id="PF02498">
    <property type="entry name" value="Bro-N"/>
    <property type="match status" value="1"/>
</dbReference>
<keyword evidence="3" id="KW-1185">Reference proteome</keyword>
<protein>
    <submittedName>
        <fullName evidence="2">BRO family protein</fullName>
    </submittedName>
</protein>
<dbReference type="Proteomes" id="UP001163624">
    <property type="component" value="Chromosome"/>
</dbReference>
<gene>
    <name evidence="2" type="ORF">OU419_12315</name>
</gene>
<dbReference type="PROSITE" id="PS51750">
    <property type="entry name" value="BRO_N"/>
    <property type="match status" value="1"/>
</dbReference>
<organism evidence="2 3">
    <name type="scientific">Pseudomonas triclosanedens</name>
    <dbReference type="NCBI Taxonomy" id="2961893"/>
    <lineage>
        <taxon>Bacteria</taxon>
        <taxon>Pseudomonadati</taxon>
        <taxon>Pseudomonadota</taxon>
        <taxon>Gammaproteobacteria</taxon>
        <taxon>Pseudomonadales</taxon>
        <taxon>Pseudomonadaceae</taxon>
        <taxon>Pseudomonas</taxon>
    </lineage>
</organism>
<dbReference type="SMART" id="SM01040">
    <property type="entry name" value="Bro-N"/>
    <property type="match status" value="1"/>
</dbReference>
<dbReference type="PANTHER" id="PTHR36180:SF2">
    <property type="entry name" value="BRO FAMILY PROTEIN"/>
    <property type="match status" value="1"/>
</dbReference>
<evidence type="ECO:0000259" key="1">
    <source>
        <dbReference type="PROSITE" id="PS51750"/>
    </source>
</evidence>
<sequence>MDDSSLPTPLPFIRNRRQLRSLLIDDQVWFILSDFCRLAGYPHVERMAMRMADDQVRCERLLADNGLEFDYLLLSESGVYQALVLFNVPDYGSLRRWISGTVVPQVRSQSAANGPRHVQLQFERQRLGVLDWQGQLWVSFGDLPRVLGGHSPIAGRTGWRGWAKRLRTQGT</sequence>